<comment type="caution">
    <text evidence="1">The sequence shown here is derived from an EMBL/GenBank/DDBJ whole genome shotgun (WGS) entry which is preliminary data.</text>
</comment>
<organism evidence="1 2">
    <name type="scientific">Pontibacter rugosus</name>
    <dbReference type="NCBI Taxonomy" id="1745966"/>
    <lineage>
        <taxon>Bacteria</taxon>
        <taxon>Pseudomonadati</taxon>
        <taxon>Bacteroidota</taxon>
        <taxon>Cytophagia</taxon>
        <taxon>Cytophagales</taxon>
        <taxon>Hymenobacteraceae</taxon>
        <taxon>Pontibacter</taxon>
    </lineage>
</organism>
<evidence type="ECO:0000313" key="1">
    <source>
        <dbReference type="EMBL" id="MFD1185582.1"/>
    </source>
</evidence>
<dbReference type="EMBL" id="JBHTLD010000028">
    <property type="protein sequence ID" value="MFD1185582.1"/>
    <property type="molecule type" value="Genomic_DNA"/>
</dbReference>
<evidence type="ECO:0000313" key="2">
    <source>
        <dbReference type="Proteomes" id="UP001597094"/>
    </source>
</evidence>
<dbReference type="RefSeq" id="WP_377523392.1">
    <property type="nucleotide sequence ID" value="NZ_JBHTLD010000028.1"/>
</dbReference>
<evidence type="ECO:0008006" key="3">
    <source>
        <dbReference type="Google" id="ProtNLM"/>
    </source>
</evidence>
<reference evidence="2" key="1">
    <citation type="journal article" date="2019" name="Int. J. Syst. Evol. Microbiol.">
        <title>The Global Catalogue of Microorganisms (GCM) 10K type strain sequencing project: providing services to taxonomists for standard genome sequencing and annotation.</title>
        <authorList>
            <consortium name="The Broad Institute Genomics Platform"/>
            <consortium name="The Broad Institute Genome Sequencing Center for Infectious Disease"/>
            <person name="Wu L."/>
            <person name="Ma J."/>
        </authorList>
    </citation>
    <scope>NUCLEOTIDE SEQUENCE [LARGE SCALE GENOMIC DNA]</scope>
    <source>
        <strain evidence="2">JCM 31319</strain>
    </source>
</reference>
<proteinExistence type="predicted"/>
<keyword evidence="2" id="KW-1185">Reference proteome</keyword>
<accession>A0ABW3SM97</accession>
<name>A0ABW3SM97_9BACT</name>
<sequence length="46" mass="5127">MLQVVSKGETTVCEGGTVVLQTSSSDYSDVEWYLNEEKIPAHQEHT</sequence>
<gene>
    <name evidence="1" type="ORF">ACFQ2O_05115</name>
</gene>
<protein>
    <recommendedName>
        <fullName evidence="3">Ig-like domain-containing protein</fullName>
    </recommendedName>
</protein>
<dbReference type="Proteomes" id="UP001597094">
    <property type="component" value="Unassembled WGS sequence"/>
</dbReference>